<dbReference type="Proteomes" id="UP000278542">
    <property type="component" value="Unassembled WGS sequence"/>
</dbReference>
<organism evidence="1 2">
    <name type="scientific">Orbus hercynius</name>
    <dbReference type="NCBI Taxonomy" id="593135"/>
    <lineage>
        <taxon>Bacteria</taxon>
        <taxon>Pseudomonadati</taxon>
        <taxon>Pseudomonadota</taxon>
        <taxon>Gammaproteobacteria</taxon>
        <taxon>Orbales</taxon>
        <taxon>Orbaceae</taxon>
        <taxon>Orbus</taxon>
    </lineage>
</organism>
<reference evidence="1 2" key="1">
    <citation type="submission" date="2018-10" db="EMBL/GenBank/DDBJ databases">
        <title>Genomic Encyclopedia of Type Strains, Phase IV (KMG-IV): sequencing the most valuable type-strain genomes for metagenomic binning, comparative biology and taxonomic classification.</title>
        <authorList>
            <person name="Goeker M."/>
        </authorList>
    </citation>
    <scope>NUCLEOTIDE SEQUENCE [LARGE SCALE GENOMIC DNA]</scope>
    <source>
        <strain evidence="1 2">DSM 22228</strain>
    </source>
</reference>
<sequence length="304" mass="35368">MIKIMTSELSFLYQQLNHQDNAHYYRYLLLDMLGEVNELSVLYLATLKETFAKENITVVPRPELRHDLNACPHLICLATPGQMVDFEYVQNSFLEAKQEVLFNKRYICGWLISEHPPQLMAELILQAGINLGTLINQRFVPFYEPFKLQLLQEGNHICPDWIERYLAFTKRYFYLDVTVNLVDISTKRKPSGDVLMVLADQATFNLSESHNLFYLYAEYVEILADEGQYPDKYTLSQLSEYYHIASTLLTAMSDRYLLTIYCMRYGDLSKNPAVLALLNRDDKSAINDFAQALIELDERQLIIK</sequence>
<keyword evidence="2" id="KW-1185">Reference proteome</keyword>
<comment type="caution">
    <text evidence="1">The sequence shown here is derived from an EMBL/GenBank/DDBJ whole genome shotgun (WGS) entry which is preliminary data.</text>
</comment>
<proteinExistence type="predicted"/>
<dbReference type="AlphaFoldDB" id="A0A495RIT4"/>
<evidence type="ECO:0000313" key="1">
    <source>
        <dbReference type="EMBL" id="RKS87184.1"/>
    </source>
</evidence>
<evidence type="ECO:0008006" key="3">
    <source>
        <dbReference type="Google" id="ProtNLM"/>
    </source>
</evidence>
<dbReference type="EMBL" id="RBWY01000001">
    <property type="protein sequence ID" value="RKS87184.1"/>
    <property type="molecule type" value="Genomic_DNA"/>
</dbReference>
<gene>
    <name evidence="1" type="ORF">DES39_0401</name>
</gene>
<accession>A0A495RIT4</accession>
<evidence type="ECO:0000313" key="2">
    <source>
        <dbReference type="Proteomes" id="UP000278542"/>
    </source>
</evidence>
<protein>
    <recommendedName>
        <fullName evidence="3">DUF4123 domain-containing protein</fullName>
    </recommendedName>
</protein>
<name>A0A495RIT4_9GAMM</name>